<dbReference type="GO" id="GO:0046872">
    <property type="term" value="F:metal ion binding"/>
    <property type="evidence" value="ECO:0007669"/>
    <property type="project" value="UniProtKB-KW"/>
</dbReference>
<dbReference type="Gene3D" id="3.30.420.10">
    <property type="entry name" value="Ribonuclease H-like superfamily/Ribonuclease H"/>
    <property type="match status" value="1"/>
</dbReference>
<dbReference type="InterPro" id="IPR001352">
    <property type="entry name" value="RNase_HII/HIII"/>
</dbReference>
<comment type="cofactor">
    <cofactor evidence="2">
        <name>Mg(2+)</name>
        <dbReference type="ChEBI" id="CHEBI:18420"/>
    </cofactor>
</comment>
<protein>
    <recommendedName>
        <fullName evidence="13">Ribonuclease</fullName>
        <ecNumber evidence="13">3.1.26.4</ecNumber>
    </recommendedName>
</protein>
<evidence type="ECO:0000256" key="6">
    <source>
        <dbReference type="ARBA" id="ARBA00022490"/>
    </source>
</evidence>
<comment type="cofactor">
    <cofactor evidence="12">
        <name>Mn(2+)</name>
        <dbReference type="ChEBI" id="CHEBI:29035"/>
    </cofactor>
    <cofactor evidence="12">
        <name>Mg(2+)</name>
        <dbReference type="ChEBI" id="CHEBI:18420"/>
    </cofactor>
    <text evidence="12">Manganese or magnesium. Binds 1 divalent metal ion per monomer in the absence of substrate. May bind a second metal ion after substrate binding.</text>
</comment>
<keyword evidence="9 12" id="KW-0255">Endonuclease</keyword>
<keyword evidence="11" id="KW-0464">Manganese</keyword>
<evidence type="ECO:0000256" key="5">
    <source>
        <dbReference type="ARBA" id="ARBA00007383"/>
    </source>
</evidence>
<dbReference type="GO" id="GO:0006298">
    <property type="term" value="P:mismatch repair"/>
    <property type="evidence" value="ECO:0007669"/>
    <property type="project" value="TreeGrafter"/>
</dbReference>
<dbReference type="EMBL" id="CP013213">
    <property type="protein sequence ID" value="AMC93508.1"/>
    <property type="molecule type" value="Genomic_DNA"/>
</dbReference>
<evidence type="ECO:0000256" key="8">
    <source>
        <dbReference type="ARBA" id="ARBA00022723"/>
    </source>
</evidence>
<keyword evidence="6" id="KW-0963">Cytoplasm</keyword>
<dbReference type="PANTHER" id="PTHR10954">
    <property type="entry name" value="RIBONUCLEASE H2 SUBUNIT A"/>
    <property type="match status" value="1"/>
</dbReference>
<dbReference type="KEGG" id="erl:AOC36_05790"/>
<dbReference type="GO" id="GO:0032299">
    <property type="term" value="C:ribonuclease H2 complex"/>
    <property type="evidence" value="ECO:0007669"/>
    <property type="project" value="TreeGrafter"/>
</dbReference>
<name>A0A109UH03_9FIRM</name>
<evidence type="ECO:0000313" key="16">
    <source>
        <dbReference type="Proteomes" id="UP000063781"/>
    </source>
</evidence>
<feature type="binding site" evidence="12">
    <location>
        <position position="22"/>
    </location>
    <ligand>
        <name>a divalent metal cation</name>
        <dbReference type="ChEBI" id="CHEBI:60240"/>
    </ligand>
</feature>
<dbReference type="GO" id="GO:0005737">
    <property type="term" value="C:cytoplasm"/>
    <property type="evidence" value="ECO:0007669"/>
    <property type="project" value="UniProtKB-SubCell"/>
</dbReference>
<dbReference type="CDD" id="cd07182">
    <property type="entry name" value="RNase_HII_bacteria_HII_like"/>
    <property type="match status" value="1"/>
</dbReference>
<evidence type="ECO:0000256" key="4">
    <source>
        <dbReference type="ARBA" id="ARBA00004496"/>
    </source>
</evidence>
<dbReference type="STRING" id="1514105.AOC36_05790"/>
<dbReference type="GO" id="GO:0003723">
    <property type="term" value="F:RNA binding"/>
    <property type="evidence" value="ECO:0007669"/>
    <property type="project" value="UniProtKB-UniRule"/>
</dbReference>
<dbReference type="GO" id="GO:0043137">
    <property type="term" value="P:DNA replication, removal of RNA primer"/>
    <property type="evidence" value="ECO:0007669"/>
    <property type="project" value="TreeGrafter"/>
</dbReference>
<evidence type="ECO:0000313" key="15">
    <source>
        <dbReference type="EMBL" id="AMC93508.1"/>
    </source>
</evidence>
<dbReference type="Proteomes" id="UP000063781">
    <property type="component" value="Chromosome"/>
</dbReference>
<comment type="catalytic activity">
    <reaction evidence="1 12 13">
        <text>Endonucleolytic cleavage to 5'-phosphomonoester.</text>
        <dbReference type="EC" id="3.1.26.4"/>
    </reaction>
</comment>
<evidence type="ECO:0000256" key="11">
    <source>
        <dbReference type="ARBA" id="ARBA00023211"/>
    </source>
</evidence>
<feature type="binding site" evidence="12">
    <location>
        <position position="23"/>
    </location>
    <ligand>
        <name>a divalent metal cation</name>
        <dbReference type="ChEBI" id="CHEBI:60240"/>
    </ligand>
</feature>
<evidence type="ECO:0000256" key="13">
    <source>
        <dbReference type="RuleBase" id="RU003515"/>
    </source>
</evidence>
<evidence type="ECO:0000256" key="9">
    <source>
        <dbReference type="ARBA" id="ARBA00022759"/>
    </source>
</evidence>
<keyword evidence="10 12" id="KW-0378">Hydrolase</keyword>
<comment type="similarity">
    <text evidence="5 13">Belongs to the RNase HII family.</text>
</comment>
<dbReference type="OrthoDB" id="9803420at2"/>
<dbReference type="SUPFAM" id="SSF53098">
    <property type="entry name" value="Ribonuclease H-like"/>
    <property type="match status" value="1"/>
</dbReference>
<dbReference type="AlphaFoldDB" id="A0A109UH03"/>
<dbReference type="InterPro" id="IPR012337">
    <property type="entry name" value="RNaseH-like_sf"/>
</dbReference>
<evidence type="ECO:0000256" key="1">
    <source>
        <dbReference type="ARBA" id="ARBA00000077"/>
    </source>
</evidence>
<keyword evidence="7 12" id="KW-0540">Nuclease</keyword>
<evidence type="ECO:0000256" key="10">
    <source>
        <dbReference type="ARBA" id="ARBA00022801"/>
    </source>
</evidence>
<dbReference type="InterPro" id="IPR036397">
    <property type="entry name" value="RNaseH_sf"/>
</dbReference>
<evidence type="ECO:0000256" key="12">
    <source>
        <dbReference type="PROSITE-ProRule" id="PRU01319"/>
    </source>
</evidence>
<keyword evidence="16" id="KW-1185">Reference proteome</keyword>
<dbReference type="EC" id="3.1.26.4" evidence="13"/>
<dbReference type="RefSeq" id="WP_067632364.1">
    <property type="nucleotide sequence ID" value="NZ_CP013213.1"/>
</dbReference>
<sequence length="203" mass="22876">MGLIHEFEKPLWDIGKTVVGIDEAGRGPMAGPCICCGVVFPMGFDDERINDSKKLTEKKREALVELIKSNCLWYHIEVVDVETIDTQNIYIATQQAMYKIACLAPCDTVLTDAMPLEGTNKHVIDIIKGDQKSISIAAASILAKTYRDQLMVEYASIYPMYGFEKHKGYGTKAHKEAILKYGRSPIHRKTFKFKEEIQISLDI</sequence>
<dbReference type="PROSITE" id="PS51975">
    <property type="entry name" value="RNASE_H_2"/>
    <property type="match status" value="1"/>
</dbReference>
<dbReference type="InterPro" id="IPR024567">
    <property type="entry name" value="RNase_HII/HIII_dom"/>
</dbReference>
<dbReference type="GO" id="GO:0004523">
    <property type="term" value="F:RNA-DNA hybrid ribonuclease activity"/>
    <property type="evidence" value="ECO:0007669"/>
    <property type="project" value="UniProtKB-UniRule"/>
</dbReference>
<evidence type="ECO:0000256" key="2">
    <source>
        <dbReference type="ARBA" id="ARBA00001946"/>
    </source>
</evidence>
<feature type="domain" description="RNase H type-2" evidence="14">
    <location>
        <begin position="16"/>
        <end position="203"/>
    </location>
</feature>
<comment type="function">
    <text evidence="3 13">Endonuclease that specifically degrades the RNA of RNA-DNA hybrids.</text>
</comment>
<evidence type="ECO:0000256" key="7">
    <source>
        <dbReference type="ARBA" id="ARBA00022722"/>
    </source>
</evidence>
<dbReference type="Pfam" id="PF01351">
    <property type="entry name" value="RNase_HII"/>
    <property type="match status" value="1"/>
</dbReference>
<dbReference type="NCBIfam" id="NF000595">
    <property type="entry name" value="PRK00015.1-3"/>
    <property type="match status" value="1"/>
</dbReference>
<dbReference type="InterPro" id="IPR022898">
    <property type="entry name" value="RNase_HII"/>
</dbReference>
<reference evidence="15 16" key="1">
    <citation type="submission" date="2015-10" db="EMBL/GenBank/DDBJ databases">
        <title>Erysipelothrix larvae sp. LV19 isolated from the larval gut of the rhinoceros beetle, Trypoxylus dichotomus.</title>
        <authorList>
            <person name="Lim S."/>
            <person name="Kim B.-C."/>
        </authorList>
    </citation>
    <scope>NUCLEOTIDE SEQUENCE [LARGE SCALE GENOMIC DNA]</scope>
    <source>
        <strain evidence="15 16">LV19</strain>
    </source>
</reference>
<proteinExistence type="inferred from homology"/>
<comment type="subcellular location">
    <subcellularLocation>
        <location evidence="4">Cytoplasm</location>
    </subcellularLocation>
</comment>
<organism evidence="15 16">
    <name type="scientific">Erysipelothrix larvae</name>
    <dbReference type="NCBI Taxonomy" id="1514105"/>
    <lineage>
        <taxon>Bacteria</taxon>
        <taxon>Bacillati</taxon>
        <taxon>Bacillota</taxon>
        <taxon>Erysipelotrichia</taxon>
        <taxon>Erysipelotrichales</taxon>
        <taxon>Erysipelotrichaceae</taxon>
        <taxon>Erysipelothrix</taxon>
    </lineage>
</organism>
<evidence type="ECO:0000256" key="3">
    <source>
        <dbReference type="ARBA" id="ARBA00004065"/>
    </source>
</evidence>
<feature type="binding site" evidence="12">
    <location>
        <position position="112"/>
    </location>
    <ligand>
        <name>a divalent metal cation</name>
        <dbReference type="ChEBI" id="CHEBI:60240"/>
    </ligand>
</feature>
<accession>A0A109UH03</accession>
<evidence type="ECO:0000259" key="14">
    <source>
        <dbReference type="PROSITE" id="PS51975"/>
    </source>
</evidence>
<dbReference type="PANTHER" id="PTHR10954:SF18">
    <property type="entry name" value="RIBONUCLEASE HII"/>
    <property type="match status" value="1"/>
</dbReference>
<keyword evidence="8 12" id="KW-0479">Metal-binding</keyword>
<gene>
    <name evidence="15" type="ORF">AOC36_05790</name>
</gene>